<name>A0A948RWB6_UNCEI</name>
<proteinExistence type="predicted"/>
<dbReference type="InterPro" id="IPR010372">
    <property type="entry name" value="DNA_pol3_delta_N"/>
</dbReference>
<reference evidence="6" key="1">
    <citation type="submission" date="2021-05" db="EMBL/GenBank/DDBJ databases">
        <title>Energy efficiency and biological interactions define the core microbiome of deep oligotrophic groundwater.</title>
        <authorList>
            <person name="Mehrshad M."/>
            <person name="Lopez-Fernandez M."/>
            <person name="Bell E."/>
            <person name="Bernier-Latmani R."/>
            <person name="Bertilsson S."/>
            <person name="Dopson M."/>
        </authorList>
    </citation>
    <scope>NUCLEOTIDE SEQUENCE</scope>
    <source>
        <strain evidence="6">Modern_marine.mb.64</strain>
    </source>
</reference>
<gene>
    <name evidence="6" type="primary">holA</name>
    <name evidence="6" type="ORF">KJ970_12235</name>
</gene>
<dbReference type="PANTHER" id="PTHR34388:SF1">
    <property type="entry name" value="DNA POLYMERASE III SUBUNIT DELTA"/>
    <property type="match status" value="1"/>
</dbReference>
<feature type="domain" description="DNA polymerase III delta N-terminal" evidence="5">
    <location>
        <begin position="20"/>
        <end position="116"/>
    </location>
</feature>
<keyword evidence="1 6" id="KW-0808">Transferase</keyword>
<evidence type="ECO:0000313" key="6">
    <source>
        <dbReference type="EMBL" id="MBU2691686.1"/>
    </source>
</evidence>
<keyword evidence="2 6" id="KW-0548">Nucleotidyltransferase</keyword>
<dbReference type="GO" id="GO:0006261">
    <property type="term" value="P:DNA-templated DNA replication"/>
    <property type="evidence" value="ECO:0007669"/>
    <property type="project" value="TreeGrafter"/>
</dbReference>
<protein>
    <submittedName>
        <fullName evidence="6">DNA polymerase III subunit delta</fullName>
        <ecNumber evidence="6">2.7.7.7</ecNumber>
    </submittedName>
</protein>
<evidence type="ECO:0000313" key="7">
    <source>
        <dbReference type="Proteomes" id="UP000777784"/>
    </source>
</evidence>
<dbReference type="InterPro" id="IPR005790">
    <property type="entry name" value="DNA_polIII_delta"/>
</dbReference>
<dbReference type="Gene3D" id="3.40.50.300">
    <property type="entry name" value="P-loop containing nucleotide triphosphate hydrolases"/>
    <property type="match status" value="1"/>
</dbReference>
<dbReference type="PANTHER" id="PTHR34388">
    <property type="entry name" value="DNA POLYMERASE III SUBUNIT DELTA"/>
    <property type="match status" value="1"/>
</dbReference>
<keyword evidence="3" id="KW-0235">DNA replication</keyword>
<dbReference type="Gene3D" id="1.10.8.60">
    <property type="match status" value="1"/>
</dbReference>
<accession>A0A948RWB6</accession>
<dbReference type="GO" id="GO:0009360">
    <property type="term" value="C:DNA polymerase III complex"/>
    <property type="evidence" value="ECO:0007669"/>
    <property type="project" value="InterPro"/>
</dbReference>
<evidence type="ECO:0000256" key="3">
    <source>
        <dbReference type="ARBA" id="ARBA00022705"/>
    </source>
</evidence>
<dbReference type="Proteomes" id="UP000777784">
    <property type="component" value="Unassembled WGS sequence"/>
</dbReference>
<keyword evidence="4" id="KW-0239">DNA-directed DNA polymerase</keyword>
<dbReference type="NCBIfam" id="TIGR01128">
    <property type="entry name" value="holA"/>
    <property type="match status" value="1"/>
</dbReference>
<dbReference type="Pfam" id="PF06144">
    <property type="entry name" value="DNA_pol3_delta"/>
    <property type="match status" value="1"/>
</dbReference>
<dbReference type="AlphaFoldDB" id="A0A948RWB6"/>
<evidence type="ECO:0000256" key="1">
    <source>
        <dbReference type="ARBA" id="ARBA00022679"/>
    </source>
</evidence>
<evidence type="ECO:0000259" key="5">
    <source>
        <dbReference type="Pfam" id="PF06144"/>
    </source>
</evidence>
<dbReference type="SUPFAM" id="SSF52540">
    <property type="entry name" value="P-loop containing nucleoside triphosphate hydrolases"/>
    <property type="match status" value="1"/>
</dbReference>
<comment type="caution">
    <text evidence="6">The sequence shown here is derived from an EMBL/GenBank/DDBJ whole genome shotgun (WGS) entry which is preliminary data.</text>
</comment>
<dbReference type="GO" id="GO:0003887">
    <property type="term" value="F:DNA-directed DNA polymerase activity"/>
    <property type="evidence" value="ECO:0007669"/>
    <property type="project" value="UniProtKB-KW"/>
</dbReference>
<dbReference type="EC" id="2.7.7.7" evidence="6"/>
<evidence type="ECO:0000256" key="2">
    <source>
        <dbReference type="ARBA" id="ARBA00022695"/>
    </source>
</evidence>
<sequence length="322" mass="36622">MKWADLEARLEKGETAPVFALCGPEILLADEALQSIGSHVMGADWSRMNTESFRAPESTPGQVLQSAMQSGLFSEKRLVIYNQWESASRAPDREKKTWLKYLAAPSSSTCLVLRSQLTTKELIRKGKFFADSLQQMVVVDFWHLYPKDAMLWIRRRGEALGLKLMPDVAKFLVDHIGADLLSLRGELEKLSLLLDSSPEKPKEIDMKVLGEMKGRGVQASAWECVRSLVEGKTLQALQYFPSATEEDRPTGLVWKIQYQAVRQVFEGDVGWGTRLLQDCYHWERDLKWGRWPGSLDSVALEILFLRAHRRRMGRASVKRGLQ</sequence>
<organism evidence="6 7">
    <name type="scientific">Eiseniibacteriota bacterium</name>
    <dbReference type="NCBI Taxonomy" id="2212470"/>
    <lineage>
        <taxon>Bacteria</taxon>
        <taxon>Candidatus Eiseniibacteriota</taxon>
    </lineage>
</organism>
<dbReference type="GO" id="GO:0003677">
    <property type="term" value="F:DNA binding"/>
    <property type="evidence" value="ECO:0007669"/>
    <property type="project" value="InterPro"/>
</dbReference>
<dbReference type="EMBL" id="JAHJDP010000072">
    <property type="protein sequence ID" value="MBU2691686.1"/>
    <property type="molecule type" value="Genomic_DNA"/>
</dbReference>
<evidence type="ECO:0000256" key="4">
    <source>
        <dbReference type="ARBA" id="ARBA00022932"/>
    </source>
</evidence>
<dbReference type="InterPro" id="IPR027417">
    <property type="entry name" value="P-loop_NTPase"/>
</dbReference>